<gene>
    <name evidence="3" type="ORF">C7C46_26055</name>
</gene>
<dbReference type="PANTHER" id="PTHR30290:SF65">
    <property type="entry name" value="MONOACYL PHOSPHATIDYLINOSITOL TETRAMANNOSIDE-BINDING PROTEIN LPQW-RELATED"/>
    <property type="match status" value="1"/>
</dbReference>
<dbReference type="Gene3D" id="3.90.76.10">
    <property type="entry name" value="Dipeptide-binding Protein, Domain 1"/>
    <property type="match status" value="1"/>
</dbReference>
<dbReference type="PANTHER" id="PTHR30290">
    <property type="entry name" value="PERIPLASMIC BINDING COMPONENT OF ABC TRANSPORTER"/>
    <property type="match status" value="1"/>
</dbReference>
<evidence type="ECO:0000256" key="1">
    <source>
        <dbReference type="SAM" id="SignalP"/>
    </source>
</evidence>
<evidence type="ECO:0000313" key="3">
    <source>
        <dbReference type="EMBL" id="PYC72104.1"/>
    </source>
</evidence>
<protein>
    <recommendedName>
        <fullName evidence="2">Solute-binding protein family 5 domain-containing protein</fullName>
    </recommendedName>
</protein>
<feature type="chain" id="PRO_5038411972" description="Solute-binding protein family 5 domain-containing protein" evidence="1">
    <location>
        <begin position="19"/>
        <end position="526"/>
    </location>
</feature>
<dbReference type="InterPro" id="IPR039424">
    <property type="entry name" value="SBP_5"/>
</dbReference>
<dbReference type="PIRSF" id="PIRSF002741">
    <property type="entry name" value="MppA"/>
    <property type="match status" value="1"/>
</dbReference>
<dbReference type="RefSeq" id="WP_110672359.1">
    <property type="nucleotide sequence ID" value="NZ_PYBW01000108.1"/>
</dbReference>
<dbReference type="PROSITE" id="PS51257">
    <property type="entry name" value="PROKAR_LIPOPROTEIN"/>
    <property type="match status" value="1"/>
</dbReference>
<evidence type="ECO:0000259" key="2">
    <source>
        <dbReference type="Pfam" id="PF00496"/>
    </source>
</evidence>
<dbReference type="GO" id="GO:1904680">
    <property type="term" value="F:peptide transmembrane transporter activity"/>
    <property type="evidence" value="ECO:0007669"/>
    <property type="project" value="TreeGrafter"/>
</dbReference>
<dbReference type="Gene3D" id="3.40.190.10">
    <property type="entry name" value="Periplasmic binding protein-like II"/>
    <property type="match status" value="1"/>
</dbReference>
<dbReference type="GO" id="GO:0043190">
    <property type="term" value="C:ATP-binding cassette (ABC) transporter complex"/>
    <property type="evidence" value="ECO:0007669"/>
    <property type="project" value="InterPro"/>
</dbReference>
<dbReference type="OrthoDB" id="7888869at2"/>
<dbReference type="Pfam" id="PF00496">
    <property type="entry name" value="SBP_bac_5"/>
    <property type="match status" value="1"/>
</dbReference>
<dbReference type="GO" id="GO:0015833">
    <property type="term" value="P:peptide transport"/>
    <property type="evidence" value="ECO:0007669"/>
    <property type="project" value="TreeGrafter"/>
</dbReference>
<comment type="caution">
    <text evidence="3">The sequence shown here is derived from an EMBL/GenBank/DDBJ whole genome shotgun (WGS) entry which is preliminary data.</text>
</comment>
<dbReference type="AlphaFoldDB" id="A0A2V4MW48"/>
<keyword evidence="1" id="KW-0732">Signal</keyword>
<dbReference type="Proteomes" id="UP000248039">
    <property type="component" value="Unassembled WGS sequence"/>
</dbReference>
<feature type="signal peptide" evidence="1">
    <location>
        <begin position="1"/>
        <end position="18"/>
    </location>
</feature>
<keyword evidence="4" id="KW-1185">Reference proteome</keyword>
<feature type="domain" description="Solute-binding protein family 5" evidence="2">
    <location>
        <begin position="104"/>
        <end position="424"/>
    </location>
</feature>
<accession>A0A2V4MW48</accession>
<dbReference type="SUPFAM" id="SSF53850">
    <property type="entry name" value="Periplasmic binding protein-like II"/>
    <property type="match status" value="1"/>
</dbReference>
<dbReference type="EMBL" id="PYBW01000108">
    <property type="protein sequence ID" value="PYC72104.1"/>
    <property type="molecule type" value="Genomic_DNA"/>
</dbReference>
<organism evidence="3 4">
    <name type="scientific">Streptomyces tateyamensis</name>
    <dbReference type="NCBI Taxonomy" id="565073"/>
    <lineage>
        <taxon>Bacteria</taxon>
        <taxon>Bacillati</taxon>
        <taxon>Actinomycetota</taxon>
        <taxon>Actinomycetes</taxon>
        <taxon>Kitasatosporales</taxon>
        <taxon>Streptomycetaceae</taxon>
        <taxon>Streptomyces</taxon>
    </lineage>
</organism>
<dbReference type="InterPro" id="IPR030678">
    <property type="entry name" value="Peptide/Ni-bd"/>
</dbReference>
<name>A0A2V4MW48_9ACTN</name>
<evidence type="ECO:0000313" key="4">
    <source>
        <dbReference type="Proteomes" id="UP000248039"/>
    </source>
</evidence>
<proteinExistence type="predicted"/>
<dbReference type="GO" id="GO:0042597">
    <property type="term" value="C:periplasmic space"/>
    <property type="evidence" value="ECO:0007669"/>
    <property type="project" value="UniProtKB-ARBA"/>
</dbReference>
<reference evidence="3 4" key="1">
    <citation type="submission" date="2018-03" db="EMBL/GenBank/DDBJ databases">
        <title>Bioinformatic expansion and discovery of thiopeptide antibiotics.</title>
        <authorList>
            <person name="Schwalen C.J."/>
            <person name="Hudson G.A."/>
            <person name="Mitchell D.A."/>
        </authorList>
    </citation>
    <scope>NUCLEOTIDE SEQUENCE [LARGE SCALE GENOMIC DNA]</scope>
    <source>
        <strain evidence="3 4">ATCC 21389</strain>
    </source>
</reference>
<dbReference type="Gene3D" id="3.10.105.10">
    <property type="entry name" value="Dipeptide-binding Protein, Domain 3"/>
    <property type="match status" value="1"/>
</dbReference>
<sequence>MKRLLAAVLLASALSACSDGPAPSQPSSRAASDLTRVDRAALREGGTLRWAVDQVPAALDVYAADATADTALLAHAVLPSLYRLDEHARPVADPDFLAGAEAADRTVTYRLNPKARWSDGTPLSAADFTAQWRALCAVQPGYGAIESVAQGADPQQVKVVFRQAYPQWQELFSPLYPAAGAPGLLTGLSAGPLAVKSLDSKAGRASLVRNPHWWGDAPKVDGIDFLTTPDRLDALEHGQLDVAALEGTVDHPPLAKSADALDSSVQTLKRAEALPGITLHRAAAPAFTQLTLNGARGPLADAAVRRAVAAAVDRGKLAAAALTPLGLPAAPLGNHLLMADQDGYRDNSAALAGTARELHLDLSLVYPDDSATARRTAEALTAQLAGRGVTVKAQAVPAAGFVHDHLAVGDWDLALFSWPATAFPAVDERPLYAKPRPEADGKPVAGLNYAGSGTDEIDQLFDRAAAEADPARRTALLQQADSRLWELGHSVPLFQRPDLVAVRTGVEGAGAYGFGWPRYQDLGFER</sequence>
<dbReference type="InterPro" id="IPR000914">
    <property type="entry name" value="SBP_5_dom"/>
</dbReference>